<evidence type="ECO:0000256" key="1">
    <source>
        <dbReference type="SAM" id="MobiDB-lite"/>
    </source>
</evidence>
<protein>
    <submittedName>
        <fullName evidence="3">DUF2333 family protein</fullName>
    </submittedName>
</protein>
<name>A0A5N0TDY4_9GAMM</name>
<dbReference type="EMBL" id="VYXP01000005">
    <property type="protein sequence ID" value="KAA9131509.1"/>
    <property type="molecule type" value="Genomic_DNA"/>
</dbReference>
<dbReference type="AlphaFoldDB" id="A0A5N0TDY4"/>
<organism evidence="3 4">
    <name type="scientific">Marinihelvus fidelis</name>
    <dbReference type="NCBI Taxonomy" id="2613842"/>
    <lineage>
        <taxon>Bacteria</taxon>
        <taxon>Pseudomonadati</taxon>
        <taxon>Pseudomonadota</taxon>
        <taxon>Gammaproteobacteria</taxon>
        <taxon>Chromatiales</taxon>
        <taxon>Wenzhouxiangellaceae</taxon>
        <taxon>Marinihelvus</taxon>
    </lineage>
</organism>
<dbReference type="Pfam" id="PF10095">
    <property type="entry name" value="DUF2333"/>
    <property type="match status" value="1"/>
</dbReference>
<accession>A0A5N0TDY4</accession>
<keyword evidence="4" id="KW-1185">Reference proteome</keyword>
<keyword evidence="2" id="KW-1133">Transmembrane helix</keyword>
<evidence type="ECO:0000313" key="3">
    <source>
        <dbReference type="EMBL" id="KAA9131509.1"/>
    </source>
</evidence>
<evidence type="ECO:0000313" key="4">
    <source>
        <dbReference type="Proteomes" id="UP000325372"/>
    </source>
</evidence>
<keyword evidence="2" id="KW-0812">Transmembrane</keyword>
<feature type="region of interest" description="Disordered" evidence="1">
    <location>
        <begin position="204"/>
        <end position="228"/>
    </location>
</feature>
<feature type="transmembrane region" description="Helical" evidence="2">
    <location>
        <begin position="12"/>
        <end position="30"/>
    </location>
</feature>
<dbReference type="PIRSF" id="PIRSF029693">
    <property type="entry name" value="UCP029693"/>
    <property type="match status" value="1"/>
</dbReference>
<gene>
    <name evidence="3" type="ORF">F3N42_09330</name>
</gene>
<dbReference type="InterPro" id="IPR016936">
    <property type="entry name" value="UCP029693"/>
</dbReference>
<dbReference type="RefSeq" id="WP_150864159.1">
    <property type="nucleotide sequence ID" value="NZ_VYXP01000005.1"/>
</dbReference>
<comment type="caution">
    <text evidence="3">The sequence shown here is derived from an EMBL/GenBank/DDBJ whole genome shotgun (WGS) entry which is preliminary data.</text>
</comment>
<reference evidence="3 4" key="1">
    <citation type="submission" date="2019-09" db="EMBL/GenBank/DDBJ databases">
        <title>Wenzhouxiangella sp. Genome sequencing and assembly.</title>
        <authorList>
            <person name="Zhang R."/>
        </authorList>
    </citation>
    <scope>NUCLEOTIDE SEQUENCE [LARGE SCALE GENOMIC DNA]</scope>
    <source>
        <strain evidence="3 4">W260</strain>
    </source>
</reference>
<evidence type="ECO:0000256" key="2">
    <source>
        <dbReference type="SAM" id="Phobius"/>
    </source>
</evidence>
<dbReference type="Proteomes" id="UP000325372">
    <property type="component" value="Unassembled WGS sequence"/>
</dbReference>
<proteinExistence type="predicted"/>
<keyword evidence="2" id="KW-0472">Membrane</keyword>
<sequence length="332" mass="37479">MHMPSRRTQLTTLVIIGIAILVTLFGMWWYNEEPPAFDPLDTARRHAETHGHQPVTGFATTATLVEVVNVMLTKRGGWMSNDIMPPWVFLDNMPNWEFGALTQVRDLARVMRNDLSRSQTQSTEDPDLAEADPMLHYDHARWFPPATEGRYRKANAYLEAYLERLADPSQPDAQFYARADNLADWLAIVEKRLGSLSQRLSASTGQHRLNTDLAGDTGARQSTGAPEEVTVKTPWLEIDDVFYETRGSTWALIHFLKAMEHDFEDVLRKKNALVSFRQIIRELEATQAPLRSPMVLNGSKFGALANHSLVMANYVARANAAIIDLRFLLSDG</sequence>